<sequence>MENPITEAKKELIQWIKEMDELEDIAEVMELKDRMNSNGKVAETQSEYVVKDDFDERFAKGLTSAESRKRTREFIEKLPWKK</sequence>
<evidence type="ECO:0000313" key="3">
    <source>
        <dbReference type="Proteomes" id="UP000662618"/>
    </source>
</evidence>
<proteinExistence type="predicted"/>
<dbReference type="AlphaFoldDB" id="A0A9N8MHN9"/>
<organism evidence="2 3">
    <name type="scientific">Chryseobacterium aquaeductus</name>
    <dbReference type="NCBI Taxonomy" id="2675056"/>
    <lineage>
        <taxon>Bacteria</taxon>
        <taxon>Pseudomonadati</taxon>
        <taxon>Bacteroidota</taxon>
        <taxon>Flavobacteriia</taxon>
        <taxon>Flavobacteriales</taxon>
        <taxon>Weeksellaceae</taxon>
        <taxon>Chryseobacterium group</taxon>
        <taxon>Chryseobacterium</taxon>
    </lineage>
</organism>
<evidence type="ECO:0000256" key="1">
    <source>
        <dbReference type="SAM" id="Coils"/>
    </source>
</evidence>
<keyword evidence="3" id="KW-1185">Reference proteome</keyword>
<keyword evidence="1" id="KW-0175">Coiled coil</keyword>
<dbReference type="EMBL" id="CAJIMS010000001">
    <property type="protein sequence ID" value="CAD7813783.1"/>
    <property type="molecule type" value="Genomic_DNA"/>
</dbReference>
<evidence type="ECO:0000313" key="2">
    <source>
        <dbReference type="EMBL" id="CAD7813783.1"/>
    </source>
</evidence>
<accession>A0A9N8MHN9</accession>
<comment type="caution">
    <text evidence="2">The sequence shown here is derived from an EMBL/GenBank/DDBJ whole genome shotgun (WGS) entry which is preliminary data.</text>
</comment>
<reference evidence="2" key="1">
    <citation type="submission" date="2020-12" db="EMBL/GenBank/DDBJ databases">
        <authorList>
            <person name="Rodrigo-Torres L."/>
            <person name="Arahal R. D."/>
            <person name="Lucena T."/>
        </authorList>
    </citation>
    <scope>NUCLEOTIDE SEQUENCE</scope>
    <source>
        <strain evidence="2">CECT 9390</strain>
    </source>
</reference>
<gene>
    <name evidence="2" type="ORF">CHRY9390_02710</name>
</gene>
<dbReference type="Proteomes" id="UP000662618">
    <property type="component" value="Unassembled WGS sequence"/>
</dbReference>
<name>A0A9N8MHN9_9FLAO</name>
<protein>
    <submittedName>
        <fullName evidence="2">Uncharacterized protein</fullName>
    </submittedName>
</protein>
<dbReference type="RefSeq" id="WP_162088948.1">
    <property type="nucleotide sequence ID" value="NZ_CAJIMS010000001.1"/>
</dbReference>
<feature type="coiled-coil region" evidence="1">
    <location>
        <begin position="5"/>
        <end position="32"/>
    </location>
</feature>